<dbReference type="AlphaFoldDB" id="A0A367WWX5"/>
<dbReference type="Proteomes" id="UP000252517">
    <property type="component" value="Unassembled WGS sequence"/>
</dbReference>
<gene>
    <name evidence="2" type="ORF">TH25_17065</name>
</gene>
<dbReference type="OrthoDB" id="209085at2"/>
<proteinExistence type="predicted"/>
<evidence type="ECO:0000313" key="2">
    <source>
        <dbReference type="EMBL" id="RCK45955.1"/>
    </source>
</evidence>
<evidence type="ECO:0000256" key="1">
    <source>
        <dbReference type="SAM" id="SignalP"/>
    </source>
</evidence>
<evidence type="ECO:0000313" key="3">
    <source>
        <dbReference type="Proteomes" id="UP000252517"/>
    </source>
</evidence>
<feature type="chain" id="PRO_5017033424" evidence="1">
    <location>
        <begin position="25"/>
        <end position="235"/>
    </location>
</feature>
<protein>
    <submittedName>
        <fullName evidence="2">Uncharacterized protein</fullName>
    </submittedName>
</protein>
<dbReference type="RefSeq" id="WP_114089451.1">
    <property type="nucleotide sequence ID" value="NZ_JPWH01000015.1"/>
</dbReference>
<name>A0A367WWX5_9PROT</name>
<feature type="signal peptide" evidence="1">
    <location>
        <begin position="1"/>
        <end position="24"/>
    </location>
</feature>
<organism evidence="2 3">
    <name type="scientific">Thalassospira profundimaris</name>
    <dbReference type="NCBI Taxonomy" id="502049"/>
    <lineage>
        <taxon>Bacteria</taxon>
        <taxon>Pseudomonadati</taxon>
        <taxon>Pseudomonadota</taxon>
        <taxon>Alphaproteobacteria</taxon>
        <taxon>Rhodospirillales</taxon>
        <taxon>Thalassospiraceae</taxon>
        <taxon>Thalassospira</taxon>
    </lineage>
</organism>
<comment type="caution">
    <text evidence="2">The sequence shown here is derived from an EMBL/GenBank/DDBJ whole genome shotgun (WGS) entry which is preliminary data.</text>
</comment>
<dbReference type="EMBL" id="JPWH01000015">
    <property type="protein sequence ID" value="RCK45955.1"/>
    <property type="molecule type" value="Genomic_DNA"/>
</dbReference>
<keyword evidence="1" id="KW-0732">Signal</keyword>
<sequence>MKPPLEMVGAVALAAVLAAPPAMAEESWPHCWRDDDCPGYFLTVMTARGDARLSVSRSCSGAWEHIWNKRDARETIRQWIDDEAATARGSLCIPLHPDVDEIRVASIGGHCGETDFPEIAAANRPGDGAVLQRGYGGIASATFEGCHARIGLSPDVSEVAYGGVALDFTDGYVFGDTYADGHFYGVYDGFGTGRVRPFGASVAAISEFNTYHYRVEILANGRESWTWGDDEENDK</sequence>
<reference evidence="2 3" key="1">
    <citation type="submission" date="2014-07" db="EMBL/GenBank/DDBJ databases">
        <title>Draft genome sequence of Thalassospira profundimaris S25-3-2.</title>
        <authorList>
            <person name="Lai Q."/>
            <person name="Shao Z."/>
        </authorList>
    </citation>
    <scope>NUCLEOTIDE SEQUENCE [LARGE SCALE GENOMIC DNA]</scope>
    <source>
        <strain evidence="2 3">S25-3-2</strain>
    </source>
</reference>
<accession>A0A367WWX5</accession>